<sequence length="694" mass="77978">MQQNRIEEPVVSNTKVQDEESAKKKKIFWSQHLASVTLSILMILVGLANGWSSPYLAKLSLRDSVDGIPMASDTELTWVASLMNIGRIFGAAAGAVAQDTIGRKMSLCFASLPMMSGWICIAVAVSIRWLYAARLLWGFAMGMIWTTLSLYLAEIADPEIRGSLVLWNITVQSIGVFVGNLIGPYISMRTFAYISLVPNVLFLVLFPQIPDTPYRHVMTGDLDKAETSLRWFRRRDDVKQELQELQDYCCSSKISLMERLAELKQPAYRNSFLMMLLINVFSFFGAYNVTNNYMEIIVTRSETSVTPSHIVTLTGFFSIISGLVATFLVDRFGRRFLLVLSSLGMAVSLTSLGLHFQLLDRGFDPANLTLLPGACLLIYTMSYNAGCGSIPSALGYSKVVTFGSIIEMEKECEKPARQLNFKSLSEYKRKIKIEVVPPTKVKKPRAIVDLKEMKKELKQLEDPPTTILEKQLSSNRLPYSFYDVPCTSLAKNMLGKLLVRQLENGIVLKGRIVETESYLGIEDKASHTYGGKVTPRNIPMFMPPGTIYVYFTYGMYHCFNISSQEEGSAVLIRSLEPIEGVETMIENRSRKPNGKELKKSSKEIKLHEICNGPSKTCMALNLDRSHTKYSMCDWKGLWIEDDGVIKDMEIVECPRIGIDSVGKEWSSKPLRFYIYGHKCVSKRDKNAEALISKG</sequence>
<comment type="caution">
    <text evidence="1">The sequence shown here is derived from an EMBL/GenBank/DDBJ whole genome shotgun (WGS) entry which is preliminary data.</text>
</comment>
<keyword evidence="2" id="KW-1185">Reference proteome</keyword>
<dbReference type="Proteomes" id="UP001239111">
    <property type="component" value="Chromosome 4"/>
</dbReference>
<evidence type="ECO:0000313" key="1">
    <source>
        <dbReference type="EMBL" id="KAJ8667383.1"/>
    </source>
</evidence>
<protein>
    <submittedName>
        <fullName evidence="1">Uncharacterized protein</fullName>
    </submittedName>
</protein>
<accession>A0ACC2N9H2</accession>
<gene>
    <name evidence="1" type="ORF">QAD02_009045</name>
</gene>
<dbReference type="EMBL" id="CM056744">
    <property type="protein sequence ID" value="KAJ8667383.1"/>
    <property type="molecule type" value="Genomic_DNA"/>
</dbReference>
<proteinExistence type="predicted"/>
<evidence type="ECO:0000313" key="2">
    <source>
        <dbReference type="Proteomes" id="UP001239111"/>
    </source>
</evidence>
<organism evidence="1 2">
    <name type="scientific">Eretmocerus hayati</name>
    <dbReference type="NCBI Taxonomy" id="131215"/>
    <lineage>
        <taxon>Eukaryota</taxon>
        <taxon>Metazoa</taxon>
        <taxon>Ecdysozoa</taxon>
        <taxon>Arthropoda</taxon>
        <taxon>Hexapoda</taxon>
        <taxon>Insecta</taxon>
        <taxon>Pterygota</taxon>
        <taxon>Neoptera</taxon>
        <taxon>Endopterygota</taxon>
        <taxon>Hymenoptera</taxon>
        <taxon>Apocrita</taxon>
        <taxon>Proctotrupomorpha</taxon>
        <taxon>Chalcidoidea</taxon>
        <taxon>Aphelinidae</taxon>
        <taxon>Aphelininae</taxon>
        <taxon>Eretmocerus</taxon>
    </lineage>
</organism>
<reference evidence="1" key="1">
    <citation type="submission" date="2023-04" db="EMBL/GenBank/DDBJ databases">
        <title>A chromosome-level genome assembly of the parasitoid wasp Eretmocerus hayati.</title>
        <authorList>
            <person name="Zhong Y."/>
            <person name="Liu S."/>
            <person name="Liu Y."/>
        </authorList>
    </citation>
    <scope>NUCLEOTIDE SEQUENCE</scope>
    <source>
        <strain evidence="1">ZJU_SS_LIU_2023</strain>
    </source>
</reference>
<name>A0ACC2N9H2_9HYME</name>